<feature type="region of interest" description="Disordered" evidence="1">
    <location>
        <begin position="25"/>
        <end position="54"/>
    </location>
</feature>
<evidence type="ECO:0000313" key="3">
    <source>
        <dbReference type="Proteomes" id="UP000252249"/>
    </source>
</evidence>
<accession>A0A368P7E1</accession>
<dbReference type="EMBL" id="QPIG01000001">
    <property type="protein sequence ID" value="RCU57815.1"/>
    <property type="molecule type" value="Genomic_DNA"/>
</dbReference>
<organism evidence="2 3">
    <name type="scientific">Oceanihabitans sediminis</name>
    <dbReference type="NCBI Taxonomy" id="1812012"/>
    <lineage>
        <taxon>Bacteria</taxon>
        <taxon>Pseudomonadati</taxon>
        <taxon>Bacteroidota</taxon>
        <taxon>Flavobacteriia</taxon>
        <taxon>Flavobacteriales</taxon>
        <taxon>Flavobacteriaceae</taxon>
        <taxon>Oceanihabitans</taxon>
    </lineage>
</organism>
<name>A0A368P7E1_9FLAO</name>
<comment type="caution">
    <text evidence="2">The sequence shown here is derived from an EMBL/GenBank/DDBJ whole genome shotgun (WGS) entry which is preliminary data.</text>
</comment>
<proteinExistence type="predicted"/>
<dbReference type="RefSeq" id="WP_072348823.1">
    <property type="nucleotide sequence ID" value="NZ_JAWVXR010000001.1"/>
</dbReference>
<dbReference type="AlphaFoldDB" id="A0A368P7E1"/>
<keyword evidence="3" id="KW-1185">Reference proteome</keyword>
<dbReference type="Pfam" id="PF14121">
    <property type="entry name" value="Porin_10"/>
    <property type="match status" value="1"/>
</dbReference>
<sequence length="660" mass="77186">MKQKILIFFLLSVFHFGYSQVSPKQELQKRPSQNNNQNNILNDSLSSSFGRDRSNNVVKNEDAKITDYLIISHKRDSVHLDTTLTIKKEYKFNYLRKDNFELLQFANVGQTYNSLAYQFANNKLMPLFGARARHFNFMEVEDINYYRVPTPLTDLYYKTAFTQGQQLDALLTVNTSPQLNFSIAYKGMRSIGKYQHQLTSTGNFRFTTSYNTKNNRYIANAHFVAQDLMNEENGGLKDSNLIYFENGDPEFKDRGVLEVNFEDAESILKGKRFRLDHLYYIVQQKDSLSNNNLSLGHIISFEDKFFQFDQVSENSYFGESFKPRDISKRVTLENLYNELNLRYTNKTLGNFQFNVNHNDFNYGYDNVLVLNGNKITNRLKGNVFGVGASYAKTINKFELQGELGVNISGDFDGNYLTAKAAYAISNDIKLSAKINSSSKAANYNFLLYQHDYKNYNWQNNFNNTKTQDLEFQLQSNKFVNLTLNFTSISDHMFFAKSEFDGMVKPFQNTNTINYLKLKVEKDIRYKNLGLYNTVMYQNVQDDAQTLNVPQFVTRNTLYYSNHFFKNALFLQTGVTFNYFTKYYMNAYDPVLAEFYTQTEKKYGAFPRMDFFINAKIRQTRIYLKAEHLNSAWTGYNYYSAPNHPYRDFAVRFGVVWNFFM</sequence>
<feature type="compositionally biased region" description="Low complexity" evidence="1">
    <location>
        <begin position="32"/>
        <end position="48"/>
    </location>
</feature>
<dbReference type="InterPro" id="IPR025631">
    <property type="entry name" value="Porin_10"/>
</dbReference>
<dbReference type="Proteomes" id="UP000252249">
    <property type="component" value="Unassembled WGS sequence"/>
</dbReference>
<evidence type="ECO:0008006" key="4">
    <source>
        <dbReference type="Google" id="ProtNLM"/>
    </source>
</evidence>
<reference evidence="2 3" key="1">
    <citation type="submission" date="2018-07" db="EMBL/GenBank/DDBJ databases">
        <title>Oceanihabitans testaceum sp. nov., isolated from marine sediment.</title>
        <authorList>
            <person name="Li C.-M."/>
        </authorList>
    </citation>
    <scope>NUCLEOTIDE SEQUENCE [LARGE SCALE GENOMIC DNA]</scope>
    <source>
        <strain evidence="2 3">S9-10</strain>
    </source>
</reference>
<gene>
    <name evidence="2" type="ORF">DU428_00005</name>
</gene>
<dbReference type="OrthoDB" id="9812454at2"/>
<evidence type="ECO:0000313" key="2">
    <source>
        <dbReference type="EMBL" id="RCU57815.1"/>
    </source>
</evidence>
<protein>
    <recommendedName>
        <fullName evidence="4">Porin</fullName>
    </recommendedName>
</protein>
<evidence type="ECO:0000256" key="1">
    <source>
        <dbReference type="SAM" id="MobiDB-lite"/>
    </source>
</evidence>